<dbReference type="AlphaFoldDB" id="A0A8X6WLY5"/>
<dbReference type="GO" id="GO:0003924">
    <property type="term" value="F:GTPase activity"/>
    <property type="evidence" value="ECO:0007669"/>
    <property type="project" value="InterPro"/>
</dbReference>
<dbReference type="Pfam" id="PF00071">
    <property type="entry name" value="Ras"/>
    <property type="match status" value="1"/>
</dbReference>
<dbReference type="InterPro" id="IPR001806">
    <property type="entry name" value="Small_GTPase"/>
</dbReference>
<proteinExistence type="predicted"/>
<dbReference type="PANTHER" id="PTHR22955:SF77">
    <property type="entry name" value="ASPARTIC PUTATIVE DOMAIN-CONTAINING PROTEIN-RELATED"/>
    <property type="match status" value="1"/>
</dbReference>
<dbReference type="Gene3D" id="3.40.50.300">
    <property type="entry name" value="P-loop containing nucleotide triphosphate hydrolases"/>
    <property type="match status" value="1"/>
</dbReference>
<dbReference type="PANTHER" id="PTHR22955">
    <property type="entry name" value="RETROTRANSPOSON"/>
    <property type="match status" value="1"/>
</dbReference>
<gene>
    <name evidence="1" type="primary">AVEN_136580_1</name>
    <name evidence="1" type="ORF">TNIN_91791</name>
</gene>
<name>A0A8X6WLY5_9ARAC</name>
<accession>A0A8X6WLY5</accession>
<protein>
    <submittedName>
        <fullName evidence="1">Integrase catalytic domain-containing protein</fullName>
    </submittedName>
</protein>
<dbReference type="Proteomes" id="UP000886998">
    <property type="component" value="Unassembled WGS sequence"/>
</dbReference>
<dbReference type="SUPFAM" id="SSF52540">
    <property type="entry name" value="P-loop containing nucleoside triphosphate hydrolases"/>
    <property type="match status" value="1"/>
</dbReference>
<keyword evidence="2" id="KW-1185">Reference proteome</keyword>
<dbReference type="EMBL" id="BMAV01000383">
    <property type="protein sequence ID" value="GFY37618.1"/>
    <property type="molecule type" value="Genomic_DNA"/>
</dbReference>
<dbReference type="GO" id="GO:0005525">
    <property type="term" value="F:GTP binding"/>
    <property type="evidence" value="ECO:0007669"/>
    <property type="project" value="InterPro"/>
</dbReference>
<dbReference type="OrthoDB" id="265044at2759"/>
<organism evidence="1 2">
    <name type="scientific">Trichonephila inaurata madagascariensis</name>
    <dbReference type="NCBI Taxonomy" id="2747483"/>
    <lineage>
        <taxon>Eukaryota</taxon>
        <taxon>Metazoa</taxon>
        <taxon>Ecdysozoa</taxon>
        <taxon>Arthropoda</taxon>
        <taxon>Chelicerata</taxon>
        <taxon>Arachnida</taxon>
        <taxon>Araneae</taxon>
        <taxon>Araneomorphae</taxon>
        <taxon>Entelegynae</taxon>
        <taxon>Araneoidea</taxon>
        <taxon>Nephilidae</taxon>
        <taxon>Trichonephila</taxon>
        <taxon>Trichonephila inaurata</taxon>
    </lineage>
</organism>
<evidence type="ECO:0000313" key="1">
    <source>
        <dbReference type="EMBL" id="GFY37618.1"/>
    </source>
</evidence>
<comment type="caution">
    <text evidence="1">The sequence shown here is derived from an EMBL/GenBank/DDBJ whole genome shotgun (WGS) entry which is preliminary data.</text>
</comment>
<reference evidence="1" key="1">
    <citation type="submission" date="2020-08" db="EMBL/GenBank/DDBJ databases">
        <title>Multicomponent nature underlies the extraordinary mechanical properties of spider dragline silk.</title>
        <authorList>
            <person name="Kono N."/>
            <person name="Nakamura H."/>
            <person name="Mori M."/>
            <person name="Yoshida Y."/>
            <person name="Ohtoshi R."/>
            <person name="Malay A.D."/>
            <person name="Moran D.A.P."/>
            <person name="Tomita M."/>
            <person name="Numata K."/>
            <person name="Arakawa K."/>
        </authorList>
    </citation>
    <scope>NUCLEOTIDE SEQUENCE</scope>
</reference>
<evidence type="ECO:0000313" key="2">
    <source>
        <dbReference type="Proteomes" id="UP000886998"/>
    </source>
</evidence>
<sequence>MVTVFWLRDKGDWSVFVANRITEIKLLFPKSDWRHLRGNMNPADLISRGCTPCKFIESRWLEGPSWLLEPHPSHAWPLNELINCETSEILLERRKIRLCNLNLSEKEVPCSSPAPPRIFVTQDQDVATDNEDRDPNQSWFCVGILHLLRDCMRFRRQRQDSMVRNSSTFLKGSAEENQLVVIGPSEVGKTALVRQYIEGNFIETHHPTTEENHIHIIKTPEISCSEYKKLICLNELPSHVGATFVSGGDSCLFSV</sequence>
<dbReference type="InterPro" id="IPR027417">
    <property type="entry name" value="P-loop_NTPase"/>
</dbReference>